<keyword evidence="1" id="KW-0812">Transmembrane</keyword>
<keyword evidence="1" id="KW-1133">Transmembrane helix</keyword>
<feature type="transmembrane region" description="Helical" evidence="1">
    <location>
        <begin position="6"/>
        <end position="25"/>
    </location>
</feature>
<sequence>MLNMYGGYVAVNTFLLCVWRIFYYVHSIAFIDFSYTQIQHADNCDCTLHFFGFSG</sequence>
<keyword evidence="1" id="KW-0472">Membrane</keyword>
<reference evidence="2" key="2">
    <citation type="journal article" date="2015" name="Fish Shellfish Immunol.">
        <title>Early steps in the European eel (Anguilla anguilla)-Vibrio vulnificus interaction in the gills: Role of the RtxA13 toxin.</title>
        <authorList>
            <person name="Callol A."/>
            <person name="Pajuelo D."/>
            <person name="Ebbesson L."/>
            <person name="Teles M."/>
            <person name="MacKenzie S."/>
            <person name="Amaro C."/>
        </authorList>
    </citation>
    <scope>NUCLEOTIDE SEQUENCE</scope>
</reference>
<dbReference type="EMBL" id="GBXM01025847">
    <property type="protein sequence ID" value="JAH82730.1"/>
    <property type="molecule type" value="Transcribed_RNA"/>
</dbReference>
<proteinExistence type="predicted"/>
<reference evidence="2" key="1">
    <citation type="submission" date="2014-11" db="EMBL/GenBank/DDBJ databases">
        <authorList>
            <person name="Amaro Gonzalez C."/>
        </authorList>
    </citation>
    <scope>NUCLEOTIDE SEQUENCE</scope>
</reference>
<name>A0A0E9VZN1_ANGAN</name>
<evidence type="ECO:0000256" key="1">
    <source>
        <dbReference type="SAM" id="Phobius"/>
    </source>
</evidence>
<protein>
    <submittedName>
        <fullName evidence="2">Uncharacterized protein</fullName>
    </submittedName>
</protein>
<organism evidence="2">
    <name type="scientific">Anguilla anguilla</name>
    <name type="common">European freshwater eel</name>
    <name type="synonym">Muraena anguilla</name>
    <dbReference type="NCBI Taxonomy" id="7936"/>
    <lineage>
        <taxon>Eukaryota</taxon>
        <taxon>Metazoa</taxon>
        <taxon>Chordata</taxon>
        <taxon>Craniata</taxon>
        <taxon>Vertebrata</taxon>
        <taxon>Euteleostomi</taxon>
        <taxon>Actinopterygii</taxon>
        <taxon>Neopterygii</taxon>
        <taxon>Teleostei</taxon>
        <taxon>Anguilliformes</taxon>
        <taxon>Anguillidae</taxon>
        <taxon>Anguilla</taxon>
    </lineage>
</organism>
<evidence type="ECO:0000313" key="2">
    <source>
        <dbReference type="EMBL" id="JAH82730.1"/>
    </source>
</evidence>
<accession>A0A0E9VZN1</accession>
<dbReference type="AlphaFoldDB" id="A0A0E9VZN1"/>